<reference evidence="3" key="1">
    <citation type="journal article" date="2002" name="J. Mol. Evol.">
        <title>A novel gene family in moss (Physcomitrella patens) shows sequence homology and a phylogenetic relationship with the TIR-NBS class of plant disease resistance genes.</title>
        <authorList>
            <person name="Akita M."/>
            <person name="Valkonen J.P.T."/>
        </authorList>
    </citation>
    <scope>NUCLEOTIDE SEQUENCE</scope>
</reference>
<evidence type="ECO:0000313" key="3">
    <source>
        <dbReference type="EMBL" id="BAB64357.1"/>
    </source>
</evidence>
<evidence type="ECO:0000256" key="1">
    <source>
        <dbReference type="SAM" id="MobiDB-lite"/>
    </source>
</evidence>
<dbReference type="InterPro" id="IPR057670">
    <property type="entry name" value="SH3_retrovirus"/>
</dbReference>
<dbReference type="Pfam" id="PF25597">
    <property type="entry name" value="SH3_retrovirus"/>
    <property type="match status" value="1"/>
</dbReference>
<evidence type="ECO:0000259" key="2">
    <source>
        <dbReference type="Pfam" id="PF25597"/>
    </source>
</evidence>
<sequence length="74" mass="8227">MRPCIHLSVDEQVNGYRCYDPATNTVVISKDIRIMEDKILHHNLPNHTSATPVSGPPLFLNPLPSIPTPSPIQE</sequence>
<protein>
    <recommendedName>
        <fullName evidence="2">Retroviral polymerase SH3-like domain-containing protein</fullName>
    </recommendedName>
</protein>
<dbReference type="AlphaFoldDB" id="Q948W1"/>
<proteinExistence type="predicted"/>
<feature type="domain" description="Retroviral polymerase SH3-like" evidence="2">
    <location>
        <begin position="2"/>
        <end position="42"/>
    </location>
</feature>
<organism evidence="3">
    <name type="scientific">Physcomitrium patens</name>
    <name type="common">Spreading-leaved earth moss</name>
    <name type="synonym">Physcomitrella patens</name>
    <dbReference type="NCBI Taxonomy" id="3218"/>
    <lineage>
        <taxon>Eukaryota</taxon>
        <taxon>Viridiplantae</taxon>
        <taxon>Streptophyta</taxon>
        <taxon>Embryophyta</taxon>
        <taxon>Bryophyta</taxon>
        <taxon>Bryophytina</taxon>
        <taxon>Bryopsida</taxon>
        <taxon>Funariidae</taxon>
        <taxon>Funariales</taxon>
        <taxon>Funariaceae</taxon>
        <taxon>Physcomitrium</taxon>
    </lineage>
</organism>
<feature type="compositionally biased region" description="Pro residues" evidence="1">
    <location>
        <begin position="64"/>
        <end position="74"/>
    </location>
</feature>
<feature type="region of interest" description="Disordered" evidence="1">
    <location>
        <begin position="46"/>
        <end position="74"/>
    </location>
</feature>
<accession>Q948W1</accession>
<feature type="non-terminal residue" evidence="3">
    <location>
        <position position="74"/>
    </location>
</feature>
<name>Q948W1_PHYPA</name>
<dbReference type="EMBL" id="AB048269">
    <property type="protein sequence ID" value="BAB64357.1"/>
    <property type="molecule type" value="Genomic_DNA"/>
</dbReference>